<reference evidence="1 2" key="1">
    <citation type="submission" date="2018-05" db="EMBL/GenBank/DDBJ databases">
        <title>Genome sequencing and assembly of the regulated plant pathogen Lachnellula willkommii and related sister species for the development of diagnostic species identification markers.</title>
        <authorList>
            <person name="Giroux E."/>
            <person name="Bilodeau G."/>
        </authorList>
    </citation>
    <scope>NUCLEOTIDE SEQUENCE [LARGE SCALE GENOMIC DNA]</scope>
    <source>
        <strain evidence="1 2">CBS 268.59</strain>
    </source>
</reference>
<organism evidence="1 2">
    <name type="scientific">Lachnellula suecica</name>
    <dbReference type="NCBI Taxonomy" id="602035"/>
    <lineage>
        <taxon>Eukaryota</taxon>
        <taxon>Fungi</taxon>
        <taxon>Dikarya</taxon>
        <taxon>Ascomycota</taxon>
        <taxon>Pezizomycotina</taxon>
        <taxon>Leotiomycetes</taxon>
        <taxon>Helotiales</taxon>
        <taxon>Lachnaceae</taxon>
        <taxon>Lachnellula</taxon>
    </lineage>
</organism>
<dbReference type="InterPro" id="IPR001128">
    <property type="entry name" value="Cyt_P450"/>
</dbReference>
<dbReference type="Pfam" id="PF00067">
    <property type="entry name" value="p450"/>
    <property type="match status" value="1"/>
</dbReference>
<accession>A0A8T9C4C6</accession>
<comment type="caution">
    <text evidence="1">The sequence shown here is derived from an EMBL/GenBank/DDBJ whole genome shotgun (WGS) entry which is preliminary data.</text>
</comment>
<dbReference type="OrthoDB" id="1470350at2759"/>
<dbReference type="EMBL" id="QGMK01000667">
    <property type="protein sequence ID" value="TVY80525.1"/>
    <property type="molecule type" value="Genomic_DNA"/>
</dbReference>
<dbReference type="AlphaFoldDB" id="A0A8T9C4C6"/>
<dbReference type="GO" id="GO:0004497">
    <property type="term" value="F:monooxygenase activity"/>
    <property type="evidence" value="ECO:0007669"/>
    <property type="project" value="InterPro"/>
</dbReference>
<dbReference type="Gene3D" id="1.10.630.10">
    <property type="entry name" value="Cytochrome P450"/>
    <property type="match status" value="1"/>
</dbReference>
<evidence type="ECO:0000313" key="2">
    <source>
        <dbReference type="Proteomes" id="UP000469558"/>
    </source>
</evidence>
<dbReference type="GO" id="GO:0020037">
    <property type="term" value="F:heme binding"/>
    <property type="evidence" value="ECO:0007669"/>
    <property type="project" value="InterPro"/>
</dbReference>
<evidence type="ECO:0000313" key="1">
    <source>
        <dbReference type="EMBL" id="TVY80525.1"/>
    </source>
</evidence>
<protein>
    <submittedName>
        <fullName evidence="1">Trichothecene C-15 hydroxylase</fullName>
    </submittedName>
</protein>
<name>A0A8T9C4C6_9HELO</name>
<sequence length="168" mass="19597">MPKGNYVPPPGQESLFDHPVHEEHTRIRKALRNGFTEKAQREQEPRVRRFIDILMEQLRKQAKAGEPTDIAEWNHLIAYDLVADLNTGENFRIGIGINTSTAFTVFHESKRLWTFNKLLGYIPYLTKAVILRMQHKQFLNQCLEKRRKAEDKEPDLCVATSARNFYTS</sequence>
<dbReference type="Proteomes" id="UP000469558">
    <property type="component" value="Unassembled WGS sequence"/>
</dbReference>
<dbReference type="GO" id="GO:0005506">
    <property type="term" value="F:iron ion binding"/>
    <property type="evidence" value="ECO:0007669"/>
    <property type="project" value="InterPro"/>
</dbReference>
<gene>
    <name evidence="1" type="primary">TRI11_0</name>
    <name evidence="1" type="ORF">LSUE1_G003419</name>
</gene>
<dbReference type="SUPFAM" id="SSF48264">
    <property type="entry name" value="Cytochrome P450"/>
    <property type="match status" value="1"/>
</dbReference>
<proteinExistence type="predicted"/>
<keyword evidence="2" id="KW-1185">Reference proteome</keyword>
<dbReference type="GO" id="GO:0016705">
    <property type="term" value="F:oxidoreductase activity, acting on paired donors, with incorporation or reduction of molecular oxygen"/>
    <property type="evidence" value="ECO:0007669"/>
    <property type="project" value="InterPro"/>
</dbReference>
<dbReference type="InterPro" id="IPR036396">
    <property type="entry name" value="Cyt_P450_sf"/>
</dbReference>